<evidence type="ECO:0000256" key="3">
    <source>
        <dbReference type="PROSITE-ProRule" id="PRU00339"/>
    </source>
</evidence>
<dbReference type="RefSeq" id="XP_001022623.2">
    <property type="nucleotide sequence ID" value="XM_001022623.3"/>
</dbReference>
<evidence type="ECO:0000313" key="7">
    <source>
        <dbReference type="Proteomes" id="UP000009168"/>
    </source>
</evidence>
<keyword evidence="4" id="KW-0256">Endoplasmic reticulum</keyword>
<gene>
    <name evidence="6" type="ORF">TTHERM_01244570</name>
</gene>
<dbReference type="KEGG" id="tet:TTHERM_01244570"/>
<keyword evidence="4" id="KW-0472">Membrane</keyword>
<dbReference type="GeneID" id="7841296"/>
<feature type="domain" description="EMC2 TPR-like" evidence="5">
    <location>
        <begin position="99"/>
        <end position="207"/>
    </location>
</feature>
<proteinExistence type="inferred from homology"/>
<evidence type="ECO:0000256" key="2">
    <source>
        <dbReference type="ARBA" id="ARBA00022803"/>
    </source>
</evidence>
<comment type="subcellular location">
    <subcellularLocation>
        <location evidence="4">Endoplasmic reticulum membrane</location>
        <topology evidence="4">Peripheral membrane protein</topology>
        <orientation evidence="4">Cytoplasmic side</orientation>
    </subcellularLocation>
</comment>
<dbReference type="InterPro" id="IPR039856">
    <property type="entry name" value="EMC2-like"/>
</dbReference>
<dbReference type="Pfam" id="PF22890">
    <property type="entry name" value="TPR_EMC2"/>
    <property type="match status" value="1"/>
</dbReference>
<evidence type="ECO:0000256" key="4">
    <source>
        <dbReference type="RuleBase" id="RU367091"/>
    </source>
</evidence>
<dbReference type="Proteomes" id="UP000009168">
    <property type="component" value="Unassembled WGS sequence"/>
</dbReference>
<sequence length="287" mass="33592">MEEQKLIHRILKKTSQSFNDMRTVILKVRNNALSFADTVLEFGIKLIRNNRSQLGSQQFIVLEELFNAAIDLQLYYIADKCLKKLKANFPDSPKISLMQVVLIEAAGRTEFFDTQVAENLSQNLLDYDTKKRLVAQQRYSKTDGAQSNFVQKMNTYLEENPNDGEAWLELGDFYLENLNYPKALYCYEELILLYPKRYIYMTRVAEIYYTMGADSDLLNARSYYSFVLNRMSNNYRSLWGLYQTCKKLKALFPDDQKNNQLLETTTQALKAFYKEKGQLHLLDQLDL</sequence>
<evidence type="ECO:0000259" key="5">
    <source>
        <dbReference type="Pfam" id="PF22890"/>
    </source>
</evidence>
<comment type="function">
    <text evidence="4">Part of the endoplasmic reticulum membrane protein complex (EMC) that enables the energy-independent insertion into endoplasmic reticulum membranes of newly synthesized membrane proteins.</text>
</comment>
<keyword evidence="6" id="KW-0808">Transferase</keyword>
<dbReference type="HOGENOM" id="CLU_052388_1_0_1"/>
<dbReference type="OrthoDB" id="124397at2759"/>
<organism evidence="6 7">
    <name type="scientific">Tetrahymena thermophila (strain SB210)</name>
    <dbReference type="NCBI Taxonomy" id="312017"/>
    <lineage>
        <taxon>Eukaryota</taxon>
        <taxon>Sar</taxon>
        <taxon>Alveolata</taxon>
        <taxon>Ciliophora</taxon>
        <taxon>Intramacronucleata</taxon>
        <taxon>Oligohymenophorea</taxon>
        <taxon>Hymenostomatida</taxon>
        <taxon>Tetrahymenina</taxon>
        <taxon>Tetrahymenidae</taxon>
        <taxon>Tetrahymena</taxon>
    </lineage>
</organism>
<dbReference type="InterPro" id="IPR019734">
    <property type="entry name" value="TPR_rpt"/>
</dbReference>
<dbReference type="Gene3D" id="1.25.40.10">
    <property type="entry name" value="Tetratricopeptide repeat domain"/>
    <property type="match status" value="1"/>
</dbReference>
<dbReference type="eggNOG" id="KOG3060">
    <property type="taxonomic scope" value="Eukaryota"/>
</dbReference>
<evidence type="ECO:0000256" key="1">
    <source>
        <dbReference type="ARBA" id="ARBA00022737"/>
    </source>
</evidence>
<dbReference type="PROSITE" id="PS50005">
    <property type="entry name" value="TPR"/>
    <property type="match status" value="1"/>
</dbReference>
<dbReference type="GO" id="GO:0072546">
    <property type="term" value="C:EMC complex"/>
    <property type="evidence" value="ECO:0007669"/>
    <property type="project" value="UniProtKB-UniRule"/>
</dbReference>
<comment type="subunit">
    <text evidence="4">Component of the ER membrane protein complex (EMC).</text>
</comment>
<dbReference type="EMBL" id="GG662539">
    <property type="protein sequence ID" value="EAS02378.2"/>
    <property type="molecule type" value="Genomic_DNA"/>
</dbReference>
<evidence type="ECO:0000313" key="6">
    <source>
        <dbReference type="EMBL" id="EAS02378.2"/>
    </source>
</evidence>
<protein>
    <recommendedName>
        <fullName evidence="4">ER membrane protein complex subunit 2</fullName>
    </recommendedName>
</protein>
<dbReference type="InterPro" id="IPR011990">
    <property type="entry name" value="TPR-like_helical_dom_sf"/>
</dbReference>
<reference evidence="7" key="1">
    <citation type="journal article" date="2006" name="PLoS Biol.">
        <title>Macronuclear genome sequence of the ciliate Tetrahymena thermophila, a model eukaryote.</title>
        <authorList>
            <person name="Eisen J.A."/>
            <person name="Coyne R.S."/>
            <person name="Wu M."/>
            <person name="Wu D."/>
            <person name="Thiagarajan M."/>
            <person name="Wortman J.R."/>
            <person name="Badger J.H."/>
            <person name="Ren Q."/>
            <person name="Amedeo P."/>
            <person name="Jones K.M."/>
            <person name="Tallon L.J."/>
            <person name="Delcher A.L."/>
            <person name="Salzberg S.L."/>
            <person name="Silva J.C."/>
            <person name="Haas B.J."/>
            <person name="Majoros W.H."/>
            <person name="Farzad M."/>
            <person name="Carlton J.M."/>
            <person name="Smith R.K. Jr."/>
            <person name="Garg J."/>
            <person name="Pearlman R.E."/>
            <person name="Karrer K.M."/>
            <person name="Sun L."/>
            <person name="Manning G."/>
            <person name="Elde N.C."/>
            <person name="Turkewitz A.P."/>
            <person name="Asai D.J."/>
            <person name="Wilkes D.E."/>
            <person name="Wang Y."/>
            <person name="Cai H."/>
            <person name="Collins K."/>
            <person name="Stewart B.A."/>
            <person name="Lee S.R."/>
            <person name="Wilamowska K."/>
            <person name="Weinberg Z."/>
            <person name="Ruzzo W.L."/>
            <person name="Wloga D."/>
            <person name="Gaertig J."/>
            <person name="Frankel J."/>
            <person name="Tsao C.-C."/>
            <person name="Gorovsky M.A."/>
            <person name="Keeling P.J."/>
            <person name="Waller R.F."/>
            <person name="Patron N.J."/>
            <person name="Cherry J.M."/>
            <person name="Stover N.A."/>
            <person name="Krieger C.J."/>
            <person name="del Toro C."/>
            <person name="Ryder H.F."/>
            <person name="Williamson S.C."/>
            <person name="Barbeau R.A."/>
            <person name="Hamilton E.P."/>
            <person name="Orias E."/>
        </authorList>
    </citation>
    <scope>NUCLEOTIDE SEQUENCE [LARGE SCALE GENOMIC DNA]</scope>
    <source>
        <strain evidence="7">SB210</strain>
    </source>
</reference>
<dbReference type="GO" id="GO:0016740">
    <property type="term" value="F:transferase activity"/>
    <property type="evidence" value="ECO:0007669"/>
    <property type="project" value="UniProtKB-KW"/>
</dbReference>
<keyword evidence="2 3" id="KW-0802">TPR repeat</keyword>
<name>Q241D0_TETTS</name>
<dbReference type="AlphaFoldDB" id="Q241D0"/>
<keyword evidence="1" id="KW-0677">Repeat</keyword>
<dbReference type="STRING" id="312017.Q241D0"/>
<dbReference type="SUPFAM" id="SSF48452">
    <property type="entry name" value="TPR-like"/>
    <property type="match status" value="1"/>
</dbReference>
<comment type="similarity">
    <text evidence="4">Belongs to the EMC2 family.</text>
</comment>
<dbReference type="InterPro" id="IPR055217">
    <property type="entry name" value="TPR_EMC2"/>
</dbReference>
<feature type="repeat" description="TPR" evidence="3">
    <location>
        <begin position="164"/>
        <end position="197"/>
    </location>
</feature>
<dbReference type="InParanoid" id="Q241D0"/>
<keyword evidence="7" id="KW-1185">Reference proteome</keyword>
<dbReference type="FunCoup" id="Q241D0">
    <property type="interactions" value="225"/>
</dbReference>
<accession>Q241D0</accession>
<dbReference type="PANTHER" id="PTHR12760">
    <property type="entry name" value="TETRATRICOPEPTIDE REPEAT PROTEIN"/>
    <property type="match status" value="1"/>
</dbReference>
<dbReference type="OMA" id="MSDQEGW"/>